<gene>
    <name evidence="7" type="ORF">PBLR_13186</name>
</gene>
<feature type="coiled-coil region" evidence="2">
    <location>
        <begin position="193"/>
        <end position="236"/>
    </location>
</feature>
<dbReference type="Proteomes" id="UP000304148">
    <property type="component" value="Chromosome"/>
</dbReference>
<accession>A0A383RE47</accession>
<dbReference type="SUPFAM" id="SSF111369">
    <property type="entry name" value="HlyD-like secretion proteins"/>
    <property type="match status" value="1"/>
</dbReference>
<feature type="domain" description="CusB-like beta-barrel" evidence="4">
    <location>
        <begin position="272"/>
        <end position="345"/>
    </location>
</feature>
<evidence type="ECO:0000256" key="1">
    <source>
        <dbReference type="ARBA" id="ARBA00009477"/>
    </source>
</evidence>
<dbReference type="PANTHER" id="PTHR30469:SF15">
    <property type="entry name" value="HLYD FAMILY OF SECRETION PROTEINS"/>
    <property type="match status" value="1"/>
</dbReference>
<name>A0A383RE47_PAEAL</name>
<keyword evidence="2" id="KW-0175">Coiled coil</keyword>
<feature type="chain" id="PRO_5038967089" evidence="3">
    <location>
        <begin position="21"/>
        <end position="420"/>
    </location>
</feature>
<sequence>MNQSHLRGMKLLLMLMLAGAAVGVAGCSASDQVNGPEATSEQQSKSTVAEVKTTVVTKQIMGAAPEIVADIVPSVTIDIVAKGSGEIVEVQKKRGDRVKRGEVIARTDVSRVLSQKQRAEQALQNANKLLEASHETKRVNNSETRMSITKMEEQIEEQTKALNKLKNGYDEGTVEKASVEQSELQLKNTKFDLQVLKMKLDTAERLAEDVGAEDQISAAEFQLKEAQFAIAEAEIKAPTDGVLTEWTVLAGMNVAPGTKLGRVANVHTIRVQGKVTEDMLSLLHGKKKLPFYVSGKPEKKYEGSITYLSAVMDMDTRTYAVELLVDNAKLELKAGMKVQVILAGENERKVPVVPATAVVREQGSAFVFVYQNGTAIKRSVTLGTLEDAIYPVIEGLQDGESIIISGQHQLKDKQQVRLAK</sequence>
<dbReference type="InterPro" id="IPR058647">
    <property type="entry name" value="BSH_CzcB-like"/>
</dbReference>
<evidence type="ECO:0000259" key="4">
    <source>
        <dbReference type="Pfam" id="PF25954"/>
    </source>
</evidence>
<dbReference type="Pfam" id="PF25954">
    <property type="entry name" value="Beta-barrel_RND_2"/>
    <property type="match status" value="1"/>
</dbReference>
<dbReference type="GO" id="GO:1990281">
    <property type="term" value="C:efflux pump complex"/>
    <property type="evidence" value="ECO:0007669"/>
    <property type="project" value="TreeGrafter"/>
</dbReference>
<dbReference type="RefSeq" id="WP_138186589.1">
    <property type="nucleotide sequence ID" value="NZ_LS992241.1"/>
</dbReference>
<evidence type="ECO:0000313" key="8">
    <source>
        <dbReference type="Proteomes" id="UP000304148"/>
    </source>
</evidence>
<evidence type="ECO:0000259" key="6">
    <source>
        <dbReference type="Pfam" id="PF25989"/>
    </source>
</evidence>
<dbReference type="InterPro" id="IPR006143">
    <property type="entry name" value="RND_pump_MFP"/>
</dbReference>
<dbReference type="Gene3D" id="2.40.30.170">
    <property type="match status" value="1"/>
</dbReference>
<keyword evidence="3" id="KW-0732">Signal</keyword>
<organism evidence="7 8">
    <name type="scientific">Paenibacillus alvei</name>
    <name type="common">Bacillus alvei</name>
    <dbReference type="NCBI Taxonomy" id="44250"/>
    <lineage>
        <taxon>Bacteria</taxon>
        <taxon>Bacillati</taxon>
        <taxon>Bacillota</taxon>
        <taxon>Bacilli</taxon>
        <taxon>Bacillales</taxon>
        <taxon>Paenibacillaceae</taxon>
        <taxon>Paenibacillus</taxon>
    </lineage>
</organism>
<evidence type="ECO:0000313" key="7">
    <source>
        <dbReference type="EMBL" id="SYX84764.1"/>
    </source>
</evidence>
<feature type="coiled-coil region" evidence="2">
    <location>
        <begin position="109"/>
        <end position="168"/>
    </location>
</feature>
<dbReference type="AlphaFoldDB" id="A0A383RE47"/>
<dbReference type="EMBL" id="LS992241">
    <property type="protein sequence ID" value="SYX84764.1"/>
    <property type="molecule type" value="Genomic_DNA"/>
</dbReference>
<dbReference type="InterPro" id="IPR058637">
    <property type="entry name" value="YknX-like_C"/>
</dbReference>
<dbReference type="Pfam" id="PF25973">
    <property type="entry name" value="BSH_CzcB"/>
    <property type="match status" value="1"/>
</dbReference>
<comment type="similarity">
    <text evidence="1">Belongs to the membrane fusion protein (MFP) (TC 8.A.1) family.</text>
</comment>
<dbReference type="Pfam" id="PF25989">
    <property type="entry name" value="YknX_C"/>
    <property type="match status" value="1"/>
</dbReference>
<feature type="domain" description="YknX-like C-terminal permuted SH3-like" evidence="6">
    <location>
        <begin position="352"/>
        <end position="417"/>
    </location>
</feature>
<evidence type="ECO:0000256" key="2">
    <source>
        <dbReference type="SAM" id="Coils"/>
    </source>
</evidence>
<evidence type="ECO:0000259" key="5">
    <source>
        <dbReference type="Pfam" id="PF25973"/>
    </source>
</evidence>
<dbReference type="Gene3D" id="2.40.420.20">
    <property type="match status" value="1"/>
</dbReference>
<feature type="domain" description="CzcB-like barrel-sandwich hybrid" evidence="5">
    <location>
        <begin position="77"/>
        <end position="265"/>
    </location>
</feature>
<protein>
    <submittedName>
        <fullName evidence="7">Transporter</fullName>
    </submittedName>
</protein>
<dbReference type="GO" id="GO:0015562">
    <property type="term" value="F:efflux transmembrane transporter activity"/>
    <property type="evidence" value="ECO:0007669"/>
    <property type="project" value="TreeGrafter"/>
</dbReference>
<proteinExistence type="inferred from homology"/>
<feature type="signal peptide" evidence="3">
    <location>
        <begin position="1"/>
        <end position="20"/>
    </location>
</feature>
<dbReference type="InterPro" id="IPR058792">
    <property type="entry name" value="Beta-barrel_RND_2"/>
</dbReference>
<dbReference type="NCBIfam" id="TIGR01730">
    <property type="entry name" value="RND_mfp"/>
    <property type="match status" value="1"/>
</dbReference>
<dbReference type="PANTHER" id="PTHR30469">
    <property type="entry name" value="MULTIDRUG RESISTANCE PROTEIN MDTA"/>
    <property type="match status" value="1"/>
</dbReference>
<evidence type="ECO:0000256" key="3">
    <source>
        <dbReference type="SAM" id="SignalP"/>
    </source>
</evidence>
<dbReference type="PROSITE" id="PS51257">
    <property type="entry name" value="PROKAR_LIPOPROTEIN"/>
    <property type="match status" value="1"/>
</dbReference>
<reference evidence="8" key="1">
    <citation type="submission" date="2018-08" db="EMBL/GenBank/DDBJ databases">
        <authorList>
            <person name="Chevrot R."/>
        </authorList>
    </citation>
    <scope>NUCLEOTIDE SEQUENCE [LARGE SCALE GENOMIC DNA]</scope>
</reference>
<dbReference type="Gene3D" id="2.40.50.100">
    <property type="match status" value="1"/>
</dbReference>